<dbReference type="Proteomes" id="UP000095286">
    <property type="component" value="Unplaced"/>
</dbReference>
<protein>
    <submittedName>
        <fullName evidence="2">Neuropeptide-like protein 31</fullName>
    </submittedName>
</protein>
<sequence>MIFNFITLFMLLAAICFSGVQSQWGNPYGGGMYGGYGRGGYGGYGRGYGRGYGGGYGRGYGGGYGGHYGGWGRK</sequence>
<dbReference type="WBParaSite" id="RSKR_0001113300.1">
    <property type="protein sequence ID" value="RSKR_0001113300.1"/>
    <property type="gene ID" value="RSKR_0001113300"/>
</dbReference>
<evidence type="ECO:0000313" key="1">
    <source>
        <dbReference type="Proteomes" id="UP000095286"/>
    </source>
</evidence>
<accession>A0AC35UF79</accession>
<reference evidence="2" key="1">
    <citation type="submission" date="2016-11" db="UniProtKB">
        <authorList>
            <consortium name="WormBaseParasite"/>
        </authorList>
    </citation>
    <scope>IDENTIFICATION</scope>
    <source>
        <strain evidence="2">KR3021</strain>
    </source>
</reference>
<evidence type="ECO:0000313" key="2">
    <source>
        <dbReference type="WBParaSite" id="RSKR_0001113300.1"/>
    </source>
</evidence>
<proteinExistence type="predicted"/>
<name>A0AC35UF79_9BILA</name>
<organism evidence="1 2">
    <name type="scientific">Rhabditophanes sp. KR3021</name>
    <dbReference type="NCBI Taxonomy" id="114890"/>
    <lineage>
        <taxon>Eukaryota</taxon>
        <taxon>Metazoa</taxon>
        <taxon>Ecdysozoa</taxon>
        <taxon>Nematoda</taxon>
        <taxon>Chromadorea</taxon>
        <taxon>Rhabditida</taxon>
        <taxon>Tylenchina</taxon>
        <taxon>Panagrolaimomorpha</taxon>
        <taxon>Strongyloidoidea</taxon>
        <taxon>Alloionematidae</taxon>
        <taxon>Rhabditophanes</taxon>
    </lineage>
</organism>